<dbReference type="InterPro" id="IPR039425">
    <property type="entry name" value="RNA_pol_sigma-70-like"/>
</dbReference>
<dbReference type="GO" id="GO:0016987">
    <property type="term" value="F:sigma factor activity"/>
    <property type="evidence" value="ECO:0007669"/>
    <property type="project" value="UniProtKB-KW"/>
</dbReference>
<dbReference type="Pfam" id="PF08281">
    <property type="entry name" value="Sigma70_r4_2"/>
    <property type="match status" value="1"/>
</dbReference>
<dbReference type="InterPro" id="IPR013325">
    <property type="entry name" value="RNA_pol_sigma_r2"/>
</dbReference>
<dbReference type="OrthoDB" id="291047at2"/>
<protein>
    <submittedName>
        <fullName evidence="9">ECF RNA polymerase sigma factor SigW</fullName>
    </submittedName>
</protein>
<evidence type="ECO:0000256" key="1">
    <source>
        <dbReference type="ARBA" id="ARBA00010641"/>
    </source>
</evidence>
<feature type="region of interest" description="Disordered" evidence="5">
    <location>
        <begin position="1299"/>
        <end position="1320"/>
    </location>
</feature>
<evidence type="ECO:0000259" key="7">
    <source>
        <dbReference type="Pfam" id="PF04542"/>
    </source>
</evidence>
<keyword evidence="3" id="KW-0731">Sigma factor</keyword>
<comment type="caution">
    <text evidence="9">The sequence shown here is derived from an EMBL/GenBank/DDBJ whole genome shotgun (WGS) entry which is preliminary data.</text>
</comment>
<organism evidence="9 10">
    <name type="scientific">Pseudobythopirellula maris</name>
    <dbReference type="NCBI Taxonomy" id="2527991"/>
    <lineage>
        <taxon>Bacteria</taxon>
        <taxon>Pseudomonadati</taxon>
        <taxon>Planctomycetota</taxon>
        <taxon>Planctomycetia</taxon>
        <taxon>Pirellulales</taxon>
        <taxon>Lacipirellulaceae</taxon>
        <taxon>Pseudobythopirellula</taxon>
    </lineage>
</organism>
<feature type="region of interest" description="Disordered" evidence="5">
    <location>
        <begin position="1146"/>
        <end position="1182"/>
    </location>
</feature>
<dbReference type="InterPro" id="IPR002477">
    <property type="entry name" value="Peptidoglycan-bd-like"/>
</dbReference>
<dbReference type="InterPro" id="IPR014284">
    <property type="entry name" value="RNA_pol_sigma-70_dom"/>
</dbReference>
<feature type="region of interest" description="Disordered" evidence="5">
    <location>
        <begin position="1"/>
        <end position="25"/>
    </location>
</feature>
<evidence type="ECO:0000313" key="10">
    <source>
        <dbReference type="Proteomes" id="UP000315440"/>
    </source>
</evidence>
<dbReference type="GO" id="GO:0003677">
    <property type="term" value="F:DNA binding"/>
    <property type="evidence" value="ECO:0007669"/>
    <property type="project" value="InterPro"/>
</dbReference>
<keyword evidence="2" id="KW-0805">Transcription regulation</keyword>
<dbReference type="Proteomes" id="UP000315440">
    <property type="component" value="Unassembled WGS sequence"/>
</dbReference>
<feature type="compositionally biased region" description="Polar residues" evidence="5">
    <location>
        <begin position="534"/>
        <end position="544"/>
    </location>
</feature>
<dbReference type="RefSeq" id="WP_146400306.1">
    <property type="nucleotide sequence ID" value="NZ_SJPQ01000002.1"/>
</dbReference>
<feature type="region of interest" description="Disordered" evidence="5">
    <location>
        <begin position="508"/>
        <end position="599"/>
    </location>
</feature>
<dbReference type="InterPro" id="IPR036366">
    <property type="entry name" value="PGBDSf"/>
</dbReference>
<keyword evidence="4" id="KW-0804">Transcription</keyword>
<dbReference type="EMBL" id="SJPQ01000002">
    <property type="protein sequence ID" value="TWT88875.1"/>
    <property type="molecule type" value="Genomic_DNA"/>
</dbReference>
<dbReference type="NCBIfam" id="TIGR02937">
    <property type="entry name" value="sigma70-ECF"/>
    <property type="match status" value="1"/>
</dbReference>
<feature type="compositionally biased region" description="Polar residues" evidence="5">
    <location>
        <begin position="509"/>
        <end position="525"/>
    </location>
</feature>
<dbReference type="InterPro" id="IPR013324">
    <property type="entry name" value="RNA_pol_sigma_r3/r4-like"/>
</dbReference>
<dbReference type="InterPro" id="IPR036365">
    <property type="entry name" value="PGBD-like_sf"/>
</dbReference>
<feature type="domain" description="Peptidoglycan binding-like" evidence="6">
    <location>
        <begin position="598"/>
        <end position="650"/>
    </location>
</feature>
<dbReference type="CDD" id="cd06171">
    <property type="entry name" value="Sigma70_r4"/>
    <property type="match status" value="1"/>
</dbReference>
<dbReference type="Pfam" id="PF04542">
    <property type="entry name" value="Sigma70_r2"/>
    <property type="match status" value="1"/>
</dbReference>
<evidence type="ECO:0000256" key="4">
    <source>
        <dbReference type="ARBA" id="ARBA00023163"/>
    </source>
</evidence>
<evidence type="ECO:0000259" key="6">
    <source>
        <dbReference type="Pfam" id="PF01471"/>
    </source>
</evidence>
<evidence type="ECO:0000259" key="8">
    <source>
        <dbReference type="Pfam" id="PF08281"/>
    </source>
</evidence>
<evidence type="ECO:0000313" key="9">
    <source>
        <dbReference type="EMBL" id="TWT88875.1"/>
    </source>
</evidence>
<dbReference type="PANTHER" id="PTHR43133">
    <property type="entry name" value="RNA POLYMERASE ECF-TYPE SIGMA FACTO"/>
    <property type="match status" value="1"/>
</dbReference>
<dbReference type="InterPro" id="IPR007627">
    <property type="entry name" value="RNA_pol_sigma70_r2"/>
</dbReference>
<keyword evidence="10" id="KW-1185">Reference proteome</keyword>
<feature type="domain" description="Peptidoglycan binding-like" evidence="6">
    <location>
        <begin position="700"/>
        <end position="756"/>
    </location>
</feature>
<dbReference type="Gene3D" id="1.10.1740.10">
    <property type="match status" value="1"/>
</dbReference>
<feature type="domain" description="RNA polymerase sigma factor 70 region 4 type 2" evidence="8">
    <location>
        <begin position="148"/>
        <end position="198"/>
    </location>
</feature>
<comment type="similarity">
    <text evidence="1">Belongs to the sigma-70 factor family. ECF subfamily.</text>
</comment>
<feature type="compositionally biased region" description="Low complexity" evidence="5">
    <location>
        <begin position="559"/>
        <end position="575"/>
    </location>
</feature>
<sequence>MAPIARTTRPVHGHPPACGAEPAGPPPIAASDGELLGLFVRRGDESAFAMIVDRHSGLVWRVCREVLICPADAEDAFQATFLFLAKYARNVRASDSAAGWLFRVAKRTAVAAKQRARLRREQGLVSEPLGEAEEAFPDLVRRQGVAVLLEELDKLPEKYRTPIVLRYLEGRSRRAIADQTDTTIATVQGRLARGKRLLRMRLVRRGVSLSAVMAAVGFSANRANAAPPATVVAAATTDAVALATGGSLAASAAVLSLYHHGVRAMFIASTVKPSAYATAAVAALALLLAAPPSGAAGPGVAGPQGLVLSAAVAAEAPADENAASTVQLAAAPVVVSISDTVAVESGTLDVSQSQGGRGTLSVKNGTLVVFGEKDETPTTENTTSTLLAAGPGSEGSDEHLGMQVEVVAAPGDAVVTQLFEAKDVLGDIPLEDLAASVQTIVGAEEGEPETMVEVRPFAEEGTLVVSASRADQARVNTLLNLLRRQKAAAIVDAFTEIEKREQIEVAKNQAVQSEAQPDSKTQGFNESYAAGPFNNPQLQGTNPTPRRRPDPGNQLIVSQQPAPNWNQPAAQPQPARNDLDASKSPFPIDGPYDQSKDSHVRQLQTLLNRVLKPSPNLAVDGDFGPLSEAALKRFQFARGLNPTGVVDDKTSVELVAALATPATTQSKAFTPPIPPQSPRSEWRTTGGAWANGPFDHGNASHVRSLQSLLNRELDPSHGLAVDGDFGPKSEAALKAFQRQRGVKPTGIVDDATFTALFDTGGLFEPAGADGAQPAQSPTPQPLANEVQGALIPGPMAPTAPAATPLAPGDNLDLSVWSPANPNNMIVGKFGIGHKGEFNFAAFFAKDNPESLTSRLGVLPGIAGMSLAEAQQAILARVRKVTGDPEVRVRVMHDRFGVAGGEGPTAADSAAAGVQATEQNQQAASPYERPSTVMGLYTPPAAPTLAPGDRISFQMRKQSDHSILLSGSLPVSPEGTIDLGKAFGKLAVAELSLEEAGERFREHFEASLSETPVEVRLQRDTTTSIGGGQQNSLGLLSGPLVSGPSPAASPPEKMLLVRQKEILQEKLRELEQLNGPNNNYPYANLATPNNPNNSVGGAGGYVPGGYGLDRKSPVYIAQQKLREAIRKIDHRLAELIIEEARAALGGGKDLDLPDAPAEPASSDSGSTPEREPSRGLSADDPETITFRRKPMVAQYYWNQVHAERGWAVEASLNIGDKAPVPVDPRKKYRPLLVLTGGDRNELRFEVEDPLAEGEPLRFTAPHQRAEEIRLRGQIIEVFYGGYNTLDKSDGTSAARVLIQPAPEKNPQPAVGTAEGAQATPD</sequence>
<reference evidence="9 10" key="1">
    <citation type="submission" date="2019-02" db="EMBL/GenBank/DDBJ databases">
        <title>Deep-cultivation of Planctomycetes and their phenomic and genomic characterization uncovers novel biology.</title>
        <authorList>
            <person name="Wiegand S."/>
            <person name="Jogler M."/>
            <person name="Boedeker C."/>
            <person name="Pinto D."/>
            <person name="Vollmers J."/>
            <person name="Rivas-Marin E."/>
            <person name="Kohn T."/>
            <person name="Peeters S.H."/>
            <person name="Heuer A."/>
            <person name="Rast P."/>
            <person name="Oberbeckmann S."/>
            <person name="Bunk B."/>
            <person name="Jeske O."/>
            <person name="Meyerdierks A."/>
            <person name="Storesund J.E."/>
            <person name="Kallscheuer N."/>
            <person name="Luecker S."/>
            <person name="Lage O.M."/>
            <person name="Pohl T."/>
            <person name="Merkel B.J."/>
            <person name="Hornburger P."/>
            <person name="Mueller R.-W."/>
            <person name="Bruemmer F."/>
            <person name="Labrenz M."/>
            <person name="Spormann A.M."/>
            <person name="Op Den Camp H."/>
            <person name="Overmann J."/>
            <person name="Amann R."/>
            <person name="Jetten M.S.M."/>
            <person name="Mascher T."/>
            <person name="Medema M.H."/>
            <person name="Devos D.P."/>
            <person name="Kaster A.-K."/>
            <person name="Ovreas L."/>
            <person name="Rohde M."/>
            <person name="Galperin M.Y."/>
            <person name="Jogler C."/>
        </authorList>
    </citation>
    <scope>NUCLEOTIDE SEQUENCE [LARGE SCALE GENOMIC DNA]</scope>
    <source>
        <strain evidence="9 10">Mal64</strain>
    </source>
</reference>
<evidence type="ECO:0000256" key="3">
    <source>
        <dbReference type="ARBA" id="ARBA00023082"/>
    </source>
</evidence>
<name>A0A5C5ZP46_9BACT</name>
<dbReference type="PANTHER" id="PTHR43133:SF51">
    <property type="entry name" value="RNA POLYMERASE SIGMA FACTOR"/>
    <property type="match status" value="1"/>
</dbReference>
<feature type="domain" description="RNA polymerase sigma-70 region 2" evidence="7">
    <location>
        <begin position="52"/>
        <end position="116"/>
    </location>
</feature>
<dbReference type="Gene3D" id="1.10.101.10">
    <property type="entry name" value="PGBD-like superfamily/PGBD"/>
    <property type="match status" value="2"/>
</dbReference>
<evidence type="ECO:0000256" key="5">
    <source>
        <dbReference type="SAM" id="MobiDB-lite"/>
    </source>
</evidence>
<gene>
    <name evidence="9" type="primary">sigW_4</name>
    <name evidence="9" type="ORF">Mal64_23630</name>
</gene>
<dbReference type="InterPro" id="IPR036388">
    <property type="entry name" value="WH-like_DNA-bd_sf"/>
</dbReference>
<proteinExistence type="inferred from homology"/>
<dbReference type="GO" id="GO:0006352">
    <property type="term" value="P:DNA-templated transcription initiation"/>
    <property type="evidence" value="ECO:0007669"/>
    <property type="project" value="InterPro"/>
</dbReference>
<evidence type="ECO:0000256" key="2">
    <source>
        <dbReference type="ARBA" id="ARBA00023015"/>
    </source>
</evidence>
<accession>A0A5C5ZP46</accession>
<dbReference type="Gene3D" id="1.10.10.10">
    <property type="entry name" value="Winged helix-like DNA-binding domain superfamily/Winged helix DNA-binding domain"/>
    <property type="match status" value="1"/>
</dbReference>
<dbReference type="SUPFAM" id="SSF88946">
    <property type="entry name" value="Sigma2 domain of RNA polymerase sigma factors"/>
    <property type="match status" value="1"/>
</dbReference>
<dbReference type="Pfam" id="PF01471">
    <property type="entry name" value="PG_binding_1"/>
    <property type="match status" value="2"/>
</dbReference>
<dbReference type="SUPFAM" id="SSF47090">
    <property type="entry name" value="PGBD-like"/>
    <property type="match status" value="2"/>
</dbReference>
<dbReference type="InterPro" id="IPR013249">
    <property type="entry name" value="RNA_pol_sigma70_r4_t2"/>
</dbReference>
<dbReference type="SUPFAM" id="SSF88659">
    <property type="entry name" value="Sigma3 and sigma4 domains of RNA polymerase sigma factors"/>
    <property type="match status" value="1"/>
</dbReference>